<feature type="compositionally biased region" description="Gly residues" evidence="12">
    <location>
        <begin position="860"/>
        <end position="877"/>
    </location>
</feature>
<accession>G0MRY1</accession>
<keyword evidence="10" id="KW-0539">Nucleus</keyword>
<dbReference type="InterPro" id="IPR014001">
    <property type="entry name" value="Helicase_ATP-bd"/>
</dbReference>
<dbReference type="SMART" id="SM00490">
    <property type="entry name" value="HELICc"/>
    <property type="match status" value="1"/>
</dbReference>
<feature type="compositionally biased region" description="Polar residues" evidence="12">
    <location>
        <begin position="302"/>
        <end position="325"/>
    </location>
</feature>
<dbReference type="InterPro" id="IPR044742">
    <property type="entry name" value="DEAD/DEAH_RhlB"/>
</dbReference>
<feature type="compositionally biased region" description="Basic and acidic residues" evidence="12">
    <location>
        <begin position="245"/>
        <end position="258"/>
    </location>
</feature>
<evidence type="ECO:0000256" key="9">
    <source>
        <dbReference type="ARBA" id="ARBA00022840"/>
    </source>
</evidence>
<dbReference type="STRING" id="135651.G0MRY1"/>
<feature type="compositionally biased region" description="Acidic residues" evidence="12">
    <location>
        <begin position="1018"/>
        <end position="1028"/>
    </location>
</feature>
<keyword evidence="9" id="KW-0067">ATP-binding</keyword>
<evidence type="ECO:0000256" key="1">
    <source>
        <dbReference type="ARBA" id="ARBA00004604"/>
    </source>
</evidence>
<dbReference type="Pfam" id="PF00271">
    <property type="entry name" value="Helicase_C"/>
    <property type="match status" value="1"/>
</dbReference>
<evidence type="ECO:0000256" key="10">
    <source>
        <dbReference type="ARBA" id="ARBA00023242"/>
    </source>
</evidence>
<evidence type="ECO:0000256" key="11">
    <source>
        <dbReference type="ARBA" id="ARBA00037449"/>
    </source>
</evidence>
<dbReference type="EC" id="3.6.4.13" evidence="3"/>
<dbReference type="GO" id="GO:0003676">
    <property type="term" value="F:nucleic acid binding"/>
    <property type="evidence" value="ECO:0007669"/>
    <property type="project" value="InterPro"/>
</dbReference>
<feature type="compositionally biased region" description="Gly residues" evidence="12">
    <location>
        <begin position="162"/>
        <end position="184"/>
    </location>
</feature>
<dbReference type="HOGENOM" id="CLU_007063_0_0_1"/>
<dbReference type="InterPro" id="IPR011545">
    <property type="entry name" value="DEAD/DEAH_box_helicase_dom"/>
</dbReference>
<dbReference type="SMART" id="SM00487">
    <property type="entry name" value="DEXDc"/>
    <property type="match status" value="1"/>
</dbReference>
<evidence type="ECO:0000256" key="5">
    <source>
        <dbReference type="ARBA" id="ARBA00022552"/>
    </source>
</evidence>
<evidence type="ECO:0000256" key="8">
    <source>
        <dbReference type="ARBA" id="ARBA00022806"/>
    </source>
</evidence>
<feature type="compositionally biased region" description="Basic and acidic residues" evidence="12">
    <location>
        <begin position="1"/>
        <end position="13"/>
    </location>
</feature>
<dbReference type="eggNOG" id="KOG0334">
    <property type="taxonomic scope" value="Eukaryota"/>
</dbReference>
<gene>
    <name evidence="15" type="ORF">CAEBREN_30403</name>
</gene>
<keyword evidence="8" id="KW-0347">Helicase</keyword>
<proteinExistence type="inferred from homology"/>
<feature type="compositionally biased region" description="Gly residues" evidence="12">
    <location>
        <begin position="326"/>
        <end position="341"/>
    </location>
</feature>
<dbReference type="Proteomes" id="UP000008068">
    <property type="component" value="Unassembled WGS sequence"/>
</dbReference>
<feature type="compositionally biased region" description="Basic and acidic residues" evidence="12">
    <location>
        <begin position="125"/>
        <end position="161"/>
    </location>
</feature>
<feature type="compositionally biased region" description="Basic and acidic residues" evidence="12">
    <location>
        <begin position="105"/>
        <end position="115"/>
    </location>
</feature>
<dbReference type="PROSITE" id="PS00039">
    <property type="entry name" value="DEAD_ATP_HELICASE"/>
    <property type="match status" value="1"/>
</dbReference>
<dbReference type="InParanoid" id="G0MRY1"/>
<evidence type="ECO:0000256" key="4">
    <source>
        <dbReference type="ARBA" id="ARBA00022517"/>
    </source>
</evidence>
<dbReference type="GO" id="GO:0003724">
    <property type="term" value="F:RNA helicase activity"/>
    <property type="evidence" value="ECO:0007669"/>
    <property type="project" value="UniProtKB-EC"/>
</dbReference>
<comment type="subcellular location">
    <subcellularLocation>
        <location evidence="1">Nucleus</location>
        <location evidence="1">Nucleolus</location>
    </subcellularLocation>
</comment>
<comment type="function">
    <text evidence="11">ATP-dependent RNA helicase required for 60S ribosomal subunit synthesis. Involved in efficient pre-rRNA processing, predominantly at site A3, which is necessary for the normal formation of 25S and 5.8S rRNAs.</text>
</comment>
<feature type="compositionally biased region" description="Basic and acidic residues" evidence="12">
    <location>
        <begin position="46"/>
        <end position="64"/>
    </location>
</feature>
<feature type="compositionally biased region" description="Basic and acidic residues" evidence="12">
    <location>
        <begin position="284"/>
        <end position="300"/>
    </location>
</feature>
<feature type="compositionally biased region" description="Low complexity" evidence="12">
    <location>
        <begin position="259"/>
        <end position="277"/>
    </location>
</feature>
<dbReference type="GO" id="GO:0005524">
    <property type="term" value="F:ATP binding"/>
    <property type="evidence" value="ECO:0007669"/>
    <property type="project" value="UniProtKB-KW"/>
</dbReference>
<protein>
    <recommendedName>
        <fullName evidence="3">RNA helicase</fullName>
        <ecNumber evidence="3">3.6.4.13</ecNumber>
    </recommendedName>
</protein>
<evidence type="ECO:0000313" key="15">
    <source>
        <dbReference type="EMBL" id="EGT42509.1"/>
    </source>
</evidence>
<evidence type="ECO:0000256" key="3">
    <source>
        <dbReference type="ARBA" id="ARBA00012552"/>
    </source>
</evidence>
<evidence type="ECO:0000259" key="13">
    <source>
        <dbReference type="PROSITE" id="PS51192"/>
    </source>
</evidence>
<feature type="compositionally biased region" description="Gly residues" evidence="12">
    <location>
        <begin position="32"/>
        <end position="41"/>
    </location>
</feature>
<feature type="domain" description="Helicase C-terminal" evidence="14">
    <location>
        <begin position="688"/>
        <end position="845"/>
    </location>
</feature>
<dbReference type="InterPro" id="IPR001650">
    <property type="entry name" value="Helicase_C-like"/>
</dbReference>
<dbReference type="AlphaFoldDB" id="G0MRY1"/>
<keyword evidence="7" id="KW-0378">Hydrolase</keyword>
<dbReference type="Pfam" id="PF00270">
    <property type="entry name" value="DEAD"/>
    <property type="match status" value="1"/>
</dbReference>
<dbReference type="Gene3D" id="3.40.50.300">
    <property type="entry name" value="P-loop containing nucleotide triphosphate hydrolases"/>
    <property type="match status" value="2"/>
</dbReference>
<dbReference type="OrthoDB" id="5871318at2759"/>
<keyword evidence="5" id="KW-0698">rRNA processing</keyword>
<reference evidence="16" key="1">
    <citation type="submission" date="2011-07" db="EMBL/GenBank/DDBJ databases">
        <authorList>
            <consortium name="Caenorhabditis brenneri Sequencing and Analysis Consortium"/>
            <person name="Wilson R.K."/>
        </authorList>
    </citation>
    <scope>NUCLEOTIDE SEQUENCE [LARGE SCALE GENOMIC DNA]</scope>
    <source>
        <strain evidence="16">PB2801</strain>
    </source>
</reference>
<dbReference type="InterPro" id="IPR027417">
    <property type="entry name" value="P-loop_NTPase"/>
</dbReference>
<name>G0MRY1_CAEBE</name>
<sequence>MTSKYDDRDREYRNGGGGGGYQQRNDSSRYEGSGGGGGGQRGQYDSQRRDDYSRNGDSSHHRNNDYGGGRYSNNDRPQDSHRGGSQSYGGNDRNDRGGSNQQYNDSREPRGDQRGSHPYSSNNHSRYDDRNNYSRSDERNNYSRSDDRNNQHDDRRREEKGSGGGYRPNDGGSGYKQSDGGSGGYKPSDGASGRYNDQHRDDRRPHDGQYSSSGNRDQHRDSHRDNREYQGSRDYDQGRNQYNDRNVDKSYRQYDDRGSYNQSSRNNQSSNDRYSNQPQYNNSDARHQNDSRGGNDRYHNDGGNSRYNATNDSRNGGGSFTNDNGFGQGNRGRNDYGGGSYNNGNQNRGNDYRNDNNDRYNNQRTHNNDGGYQVVDNKDSGAQAEVVVERAPRDWVPERRDVDELIDDTADKVRECEISGDQEVEVRNSDIESRLTSWENSGLDSRILDNLGRLKYTNVRAIQAAMIPQVLAGYDVIGQAETSAGKTAAFGLPIVDYVLKRSDSERKDAHRDNGPFALIIAPTRELACQITDSLRTYSAKTDIRVCLAIGQQNRRMCLDEIGRGCDILVGTCGRLMDLISKTDVILDYLKFLVLDEADRLLQDKMNDPDTGHLATILNDETFNNKADSRQTILTSATFDDSVEKIAREIMKPIPGQDELLRIVLAKGRLSNRVKYEFHRTTGSTDKHRILRDLLKTDENGKMPKTLIFVEQKKHCDYLAGKMSQYGITAQTLHGDRTQDKRDELINLFKRSKVDLLVTTDVLSRGIDVIDLERVINFDLPTGSGEQALETFIHRSGRTGRMHMGTCISFVNISEENDQKLAVKLVELLKTQELTESLPQFLDELAKENAGRPSFTTTYRGRGGGGGRSGGNFGGGATGSFNRPKPGGFGGGGGFPSGGGGGFPSGGGGFPSGGGGFPSGGGGFPSGGGGFPSSGGGFPSSGGGFPTSETSTGSSGFGSAFTKSNDEAPTMGGGFGAARAEATKQNQEEKEEEEVETRGFGATAGLGSSTFGGEKKEDAEEAEEEDDDW</sequence>
<feature type="compositionally biased region" description="Basic and acidic residues" evidence="12">
    <location>
        <begin position="216"/>
        <end position="237"/>
    </location>
</feature>
<feature type="domain" description="Helicase ATP-binding" evidence="13">
    <location>
        <begin position="467"/>
        <end position="656"/>
    </location>
</feature>
<dbReference type="GO" id="GO:0016787">
    <property type="term" value="F:hydrolase activity"/>
    <property type="evidence" value="ECO:0007669"/>
    <property type="project" value="UniProtKB-KW"/>
</dbReference>
<evidence type="ECO:0000256" key="7">
    <source>
        <dbReference type="ARBA" id="ARBA00022801"/>
    </source>
</evidence>
<comment type="similarity">
    <text evidence="2">Belongs to the DEAD box helicase family. DDX5/DBP2 subfamily.</text>
</comment>
<keyword evidence="16" id="KW-1185">Reference proteome</keyword>
<dbReference type="PROSITE" id="PS51194">
    <property type="entry name" value="HELICASE_CTER"/>
    <property type="match status" value="1"/>
</dbReference>
<dbReference type="FunCoup" id="G0MRY1">
    <property type="interactions" value="1289"/>
</dbReference>
<evidence type="ECO:0000259" key="14">
    <source>
        <dbReference type="PROSITE" id="PS51194"/>
    </source>
</evidence>
<organism evidence="16">
    <name type="scientific">Caenorhabditis brenneri</name>
    <name type="common">Nematode worm</name>
    <dbReference type="NCBI Taxonomy" id="135651"/>
    <lineage>
        <taxon>Eukaryota</taxon>
        <taxon>Metazoa</taxon>
        <taxon>Ecdysozoa</taxon>
        <taxon>Nematoda</taxon>
        <taxon>Chromadorea</taxon>
        <taxon>Rhabditida</taxon>
        <taxon>Rhabditina</taxon>
        <taxon>Rhabditomorpha</taxon>
        <taxon>Rhabditoidea</taxon>
        <taxon>Rhabditidae</taxon>
        <taxon>Peloderinae</taxon>
        <taxon>Caenorhabditis</taxon>
    </lineage>
</organism>
<dbReference type="SUPFAM" id="SSF52540">
    <property type="entry name" value="P-loop containing nucleoside triphosphate hydrolases"/>
    <property type="match status" value="1"/>
</dbReference>
<evidence type="ECO:0000256" key="12">
    <source>
        <dbReference type="SAM" id="MobiDB-lite"/>
    </source>
</evidence>
<keyword evidence="6" id="KW-0547">Nucleotide-binding</keyword>
<dbReference type="PROSITE" id="PS51192">
    <property type="entry name" value="HELICASE_ATP_BIND_1"/>
    <property type="match status" value="1"/>
</dbReference>
<feature type="region of interest" description="Disordered" evidence="12">
    <location>
        <begin position="1"/>
        <end position="380"/>
    </location>
</feature>
<evidence type="ECO:0000313" key="16">
    <source>
        <dbReference type="Proteomes" id="UP000008068"/>
    </source>
</evidence>
<dbReference type="CDD" id="cd00268">
    <property type="entry name" value="DEADc"/>
    <property type="match status" value="1"/>
</dbReference>
<dbReference type="EMBL" id="GL379809">
    <property type="protein sequence ID" value="EGT42509.1"/>
    <property type="molecule type" value="Genomic_DNA"/>
</dbReference>
<feature type="region of interest" description="Disordered" evidence="12">
    <location>
        <begin position="851"/>
        <end position="1028"/>
    </location>
</feature>
<dbReference type="PANTHER" id="PTHR47958">
    <property type="entry name" value="ATP-DEPENDENT RNA HELICASE DBP3"/>
    <property type="match status" value="1"/>
</dbReference>
<feature type="compositionally biased region" description="Basic and acidic residues" evidence="12">
    <location>
        <begin position="196"/>
        <end position="207"/>
    </location>
</feature>
<dbReference type="InterPro" id="IPR000629">
    <property type="entry name" value="RNA-helicase_DEAD-box_CS"/>
</dbReference>
<feature type="compositionally biased region" description="Gly residues" evidence="12">
    <location>
        <begin position="886"/>
        <end position="944"/>
    </location>
</feature>
<dbReference type="CDD" id="cd18787">
    <property type="entry name" value="SF2_C_DEAD"/>
    <property type="match status" value="1"/>
</dbReference>
<feature type="compositionally biased region" description="Low complexity" evidence="12">
    <location>
        <begin position="945"/>
        <end position="958"/>
    </location>
</feature>
<dbReference type="GO" id="GO:0043186">
    <property type="term" value="C:P granule"/>
    <property type="evidence" value="ECO:0007669"/>
    <property type="project" value="UniProtKB-ARBA"/>
</dbReference>
<evidence type="ECO:0000256" key="2">
    <source>
        <dbReference type="ARBA" id="ARBA00009334"/>
    </source>
</evidence>
<keyword evidence="4" id="KW-0690">Ribosome biogenesis</keyword>
<evidence type="ECO:0000256" key="6">
    <source>
        <dbReference type="ARBA" id="ARBA00022741"/>
    </source>
</evidence>